<evidence type="ECO:0000259" key="1">
    <source>
        <dbReference type="Pfam" id="PF07179"/>
    </source>
</evidence>
<organism evidence="2 3">
    <name type="scientific">Amycolatopsis acidicola</name>
    <dbReference type="NCBI Taxonomy" id="2596893"/>
    <lineage>
        <taxon>Bacteria</taxon>
        <taxon>Bacillati</taxon>
        <taxon>Actinomycetota</taxon>
        <taxon>Actinomycetes</taxon>
        <taxon>Pseudonocardiales</taxon>
        <taxon>Pseudonocardiaceae</taxon>
        <taxon>Amycolatopsis</taxon>
    </lineage>
</organism>
<comment type="caution">
    <text evidence="2">The sequence shown here is derived from an EMBL/GenBank/DDBJ whole genome shotgun (WGS) entry which is preliminary data.</text>
</comment>
<name>A0A5N0VNL2_9PSEU</name>
<protein>
    <submittedName>
        <fullName evidence="2">SseB family protein</fullName>
    </submittedName>
</protein>
<dbReference type="Pfam" id="PF07179">
    <property type="entry name" value="SseB"/>
    <property type="match status" value="1"/>
</dbReference>
<dbReference type="OrthoDB" id="3288975at2"/>
<dbReference type="Proteomes" id="UP000319769">
    <property type="component" value="Unassembled WGS sequence"/>
</dbReference>
<evidence type="ECO:0000313" key="2">
    <source>
        <dbReference type="EMBL" id="KAA9166894.1"/>
    </source>
</evidence>
<feature type="domain" description="SseB protein N-terminal" evidence="1">
    <location>
        <begin position="170"/>
        <end position="271"/>
    </location>
</feature>
<accession>A0A5N0VNL2</accession>
<dbReference type="AlphaFoldDB" id="A0A5N0VNL2"/>
<dbReference type="EMBL" id="VMNW02000001">
    <property type="protein sequence ID" value="KAA9166894.1"/>
    <property type="molecule type" value="Genomic_DNA"/>
</dbReference>
<gene>
    <name evidence="2" type="ORF">FPZ12_001500</name>
</gene>
<dbReference type="RefSeq" id="WP_144746456.1">
    <property type="nucleotide sequence ID" value="NZ_VMNW02000001.1"/>
</dbReference>
<dbReference type="InterPro" id="IPR009839">
    <property type="entry name" value="SseB_N"/>
</dbReference>
<keyword evidence="3" id="KW-1185">Reference proteome</keyword>
<proteinExistence type="predicted"/>
<evidence type="ECO:0000313" key="3">
    <source>
        <dbReference type="Proteomes" id="UP000319769"/>
    </source>
</evidence>
<reference evidence="2" key="1">
    <citation type="submission" date="2019-09" db="EMBL/GenBank/DDBJ databases">
        <authorList>
            <person name="Teo W.F.A."/>
            <person name="Duangmal K."/>
        </authorList>
    </citation>
    <scope>NUCLEOTIDE SEQUENCE [LARGE SCALE GENOMIC DNA]</scope>
    <source>
        <strain evidence="2">K81G1</strain>
    </source>
</reference>
<sequence>MQPGWQPANELERGLLAATEGEDGREYARLVSTAPLYVPELPPRGSEDWRVLAEQIPAEEEWFVLAYTSPEALAAGLGRFARGHVAMSFSALRDRFPGAERLLFLDPGLPIGATLPLAQVVDIAEGKQPLLSDEEMGEMQREAVHEKVREICLDALGPPDWAPGSELENELVRASGEQNGQAFLAALMDAELLVLTTRPDADPLGEGFPWHVLGPPGLPVIVAATAPELLKSADSHVVRMPFVLLLANWPGEEFVLAVNPGTRTELILPGDIVLELMSDVAEVIAGDG</sequence>